<dbReference type="InterPro" id="IPR036527">
    <property type="entry name" value="SCP2_sterol-bd_dom_sf"/>
</dbReference>
<dbReference type="EMBL" id="JAVREM010000002">
    <property type="protein sequence ID" value="MDT0317199.1"/>
    <property type="molecule type" value="Genomic_DNA"/>
</dbReference>
<dbReference type="Pfam" id="PF02036">
    <property type="entry name" value="SCP2"/>
    <property type="match status" value="1"/>
</dbReference>
<feature type="domain" description="SCP2" evidence="1">
    <location>
        <begin position="63"/>
        <end position="154"/>
    </location>
</feature>
<evidence type="ECO:0000259" key="1">
    <source>
        <dbReference type="Pfam" id="PF02036"/>
    </source>
</evidence>
<reference evidence="3" key="1">
    <citation type="submission" date="2023-07" db="EMBL/GenBank/DDBJ databases">
        <title>30 novel species of actinomycetes from the DSMZ collection.</title>
        <authorList>
            <person name="Nouioui I."/>
        </authorList>
    </citation>
    <scope>NUCLEOTIDE SEQUENCE [LARGE SCALE GENOMIC DNA]</scope>
    <source>
        <strain evidence="3">DSM 44918</strain>
    </source>
</reference>
<evidence type="ECO:0000313" key="3">
    <source>
        <dbReference type="Proteomes" id="UP001183420"/>
    </source>
</evidence>
<comment type="caution">
    <text evidence="2">The sequence shown here is derived from an EMBL/GenBank/DDBJ whole genome shotgun (WGS) entry which is preliminary data.</text>
</comment>
<dbReference type="Proteomes" id="UP001183420">
    <property type="component" value="Unassembled WGS sequence"/>
</dbReference>
<dbReference type="Gene3D" id="3.30.1050.10">
    <property type="entry name" value="SCP2 sterol-binding domain"/>
    <property type="match status" value="1"/>
</dbReference>
<protein>
    <submittedName>
        <fullName evidence="2">SCP2 sterol-binding domain-containing protein</fullName>
    </submittedName>
</protein>
<dbReference type="SUPFAM" id="SSF55718">
    <property type="entry name" value="SCP-like"/>
    <property type="match status" value="1"/>
</dbReference>
<evidence type="ECO:0000313" key="2">
    <source>
        <dbReference type="EMBL" id="MDT0317199.1"/>
    </source>
</evidence>
<gene>
    <name evidence="2" type="ORF">RNC47_02465</name>
</gene>
<name>A0ABU2LHY4_9ACTN</name>
<organism evidence="2 3">
    <name type="scientific">Streptomyces millisiae</name>
    <dbReference type="NCBI Taxonomy" id="3075542"/>
    <lineage>
        <taxon>Bacteria</taxon>
        <taxon>Bacillati</taxon>
        <taxon>Actinomycetota</taxon>
        <taxon>Actinomycetes</taxon>
        <taxon>Kitasatosporales</taxon>
        <taxon>Streptomycetaceae</taxon>
        <taxon>Streptomyces</taxon>
    </lineage>
</organism>
<accession>A0ABU2LHY4</accession>
<keyword evidence="3" id="KW-1185">Reference proteome</keyword>
<dbReference type="InterPro" id="IPR003033">
    <property type="entry name" value="SCP2_sterol-bd_dom"/>
</dbReference>
<proteinExistence type="predicted"/>
<sequence length="161" mass="17298">MSAVAEPTQNLEDHDFSSVTPEDFAALVKQSSATELDELMRGELRQRVLAEIFSRMTRQFRPESAGSLTALIRWELTGGKGEPTAVYDVSVADGVCTATPGPTDATPRVTLALGDADFLRLVSGNASPVLMFMTRKLRATGDVALASGLARLFDIPKPTKN</sequence>